<gene>
    <name evidence="2" type="ORF">DFP96_1352</name>
</gene>
<evidence type="ECO:0000313" key="2">
    <source>
        <dbReference type="EMBL" id="TDR50166.1"/>
    </source>
</evidence>
<reference evidence="2 3" key="1">
    <citation type="submission" date="2019-03" db="EMBL/GenBank/DDBJ databases">
        <title>Genomic Encyclopedia of Type Strains, Phase III (KMG-III): the genomes of soil and plant-associated and newly described type strains.</title>
        <authorList>
            <person name="Whitman W."/>
        </authorList>
    </citation>
    <scope>NUCLEOTIDE SEQUENCE [LARGE SCALE GENOMIC DNA]</scope>
    <source>
        <strain evidence="2 3">CECT 7972</strain>
    </source>
</reference>
<feature type="transmembrane region" description="Helical" evidence="1">
    <location>
        <begin position="6"/>
        <end position="22"/>
    </location>
</feature>
<name>A0A4V3DNX4_9LIST</name>
<keyword evidence="1" id="KW-1133">Transmembrane helix</keyword>
<dbReference type="AlphaFoldDB" id="A0A4V3DNX4"/>
<dbReference type="EMBL" id="SNZK01000035">
    <property type="protein sequence ID" value="TDR50166.1"/>
    <property type="molecule type" value="Genomic_DNA"/>
</dbReference>
<proteinExistence type="predicted"/>
<keyword evidence="1" id="KW-0812">Transmembrane</keyword>
<keyword evidence="1" id="KW-0472">Membrane</keyword>
<sequence length="61" mass="6842">MFNLTYAAFIVGFIGIALLMFIDRLKLSNKHPYVTIFSVCIIFVGATGVYIYYVANTLINS</sequence>
<accession>A0A4V3DNX4</accession>
<evidence type="ECO:0000313" key="3">
    <source>
        <dbReference type="Proteomes" id="UP000295558"/>
    </source>
</evidence>
<evidence type="ECO:0000256" key="1">
    <source>
        <dbReference type="SAM" id="Phobius"/>
    </source>
</evidence>
<comment type="caution">
    <text evidence="2">The sequence shown here is derived from an EMBL/GenBank/DDBJ whole genome shotgun (WGS) entry which is preliminary data.</text>
</comment>
<keyword evidence="3" id="KW-1185">Reference proteome</keyword>
<dbReference type="Proteomes" id="UP000295558">
    <property type="component" value="Unassembled WGS sequence"/>
</dbReference>
<feature type="transmembrane region" description="Helical" evidence="1">
    <location>
        <begin position="34"/>
        <end position="55"/>
    </location>
</feature>
<organism evidence="2 3">
    <name type="scientific">Listeria rocourtiae</name>
    <dbReference type="NCBI Taxonomy" id="647910"/>
    <lineage>
        <taxon>Bacteria</taxon>
        <taxon>Bacillati</taxon>
        <taxon>Bacillota</taxon>
        <taxon>Bacilli</taxon>
        <taxon>Bacillales</taxon>
        <taxon>Listeriaceae</taxon>
        <taxon>Listeria</taxon>
    </lineage>
</organism>
<protein>
    <submittedName>
        <fullName evidence="2">Uncharacterized protein</fullName>
    </submittedName>
</protein>